<dbReference type="OrthoDB" id="6252479at2759"/>
<reference evidence="11" key="3">
    <citation type="submission" date="2015-06" db="UniProtKB">
        <authorList>
            <consortium name="EnsemblMetazoa"/>
        </authorList>
    </citation>
    <scope>IDENTIFICATION</scope>
</reference>
<dbReference type="EMBL" id="KB310150">
    <property type="protein sequence ID" value="ELT92390.1"/>
    <property type="molecule type" value="Genomic_DNA"/>
</dbReference>
<evidence type="ECO:0000256" key="4">
    <source>
        <dbReference type="ARBA" id="ARBA00022837"/>
    </source>
</evidence>
<dbReference type="GO" id="GO:0005509">
    <property type="term" value="F:calcium ion binding"/>
    <property type="evidence" value="ECO:0007669"/>
    <property type="project" value="UniProtKB-UniRule"/>
</dbReference>
<dbReference type="EnsemblMetazoa" id="CapteT78774">
    <property type="protein sequence ID" value="CapteP78774"/>
    <property type="gene ID" value="CapteG78774"/>
</dbReference>
<evidence type="ECO:0000256" key="2">
    <source>
        <dbReference type="ARBA" id="ARBA00022692"/>
    </source>
</evidence>
<proteinExistence type="predicted"/>
<feature type="domain" description="Cadherin" evidence="9">
    <location>
        <begin position="1"/>
        <end position="43"/>
    </location>
</feature>
<comment type="subcellular location">
    <subcellularLocation>
        <location evidence="1">Membrane</location>
    </subcellularLocation>
</comment>
<dbReference type="GO" id="GO:0005911">
    <property type="term" value="C:cell-cell junction"/>
    <property type="evidence" value="ECO:0007669"/>
    <property type="project" value="TreeGrafter"/>
</dbReference>
<protein>
    <recommendedName>
        <fullName evidence="9">Cadherin domain-containing protein</fullName>
    </recommendedName>
</protein>
<evidence type="ECO:0000313" key="10">
    <source>
        <dbReference type="EMBL" id="ELT92390.1"/>
    </source>
</evidence>
<dbReference type="Gene3D" id="2.60.40.60">
    <property type="entry name" value="Cadherins"/>
    <property type="match status" value="2"/>
</dbReference>
<dbReference type="Proteomes" id="UP000014760">
    <property type="component" value="Unassembled WGS sequence"/>
</dbReference>
<keyword evidence="6" id="KW-1133">Transmembrane helix</keyword>
<dbReference type="FunFam" id="2.60.40.60:FF:000092">
    <property type="entry name" value="Protocadherin 8"/>
    <property type="match status" value="1"/>
</dbReference>
<gene>
    <name evidence="10" type="ORF">CAPTEDRAFT_78774</name>
</gene>
<dbReference type="InterPro" id="IPR020894">
    <property type="entry name" value="Cadherin_CS"/>
</dbReference>
<dbReference type="EMBL" id="AMQN01013351">
    <property type="status" value="NOT_ANNOTATED_CDS"/>
    <property type="molecule type" value="Genomic_DNA"/>
</dbReference>
<organism evidence="10">
    <name type="scientific">Capitella teleta</name>
    <name type="common">Polychaete worm</name>
    <dbReference type="NCBI Taxonomy" id="283909"/>
    <lineage>
        <taxon>Eukaryota</taxon>
        <taxon>Metazoa</taxon>
        <taxon>Spiralia</taxon>
        <taxon>Lophotrochozoa</taxon>
        <taxon>Annelida</taxon>
        <taxon>Polychaeta</taxon>
        <taxon>Sedentaria</taxon>
        <taxon>Scolecida</taxon>
        <taxon>Capitellidae</taxon>
        <taxon>Capitella</taxon>
    </lineage>
</organism>
<sequence length="147" mass="16353">LDFDTMQSHTLLVEASDHGTPPKSSLCLVLIHLTDVNDNEPIFSPSDLFVNVPEDSDAMHFVTRLRASDADSGNNAQLNYKIPLRGNSEHFRIDPATGDIYGLTDQLDREAIDLYEMYIVAQDSGVPPLRTETKLTVMVTDHNDNIP</sequence>
<evidence type="ECO:0000256" key="3">
    <source>
        <dbReference type="ARBA" id="ARBA00022737"/>
    </source>
</evidence>
<evidence type="ECO:0000256" key="6">
    <source>
        <dbReference type="ARBA" id="ARBA00022989"/>
    </source>
</evidence>
<feature type="non-terminal residue" evidence="10">
    <location>
        <position position="1"/>
    </location>
</feature>
<feature type="domain" description="Cadherin" evidence="9">
    <location>
        <begin position="44"/>
        <end position="147"/>
    </location>
</feature>
<dbReference type="AlphaFoldDB" id="R7TMT0"/>
<keyword evidence="12" id="KW-1185">Reference proteome</keyword>
<dbReference type="PRINTS" id="PR00205">
    <property type="entry name" value="CADHERIN"/>
</dbReference>
<evidence type="ECO:0000313" key="11">
    <source>
        <dbReference type="EnsemblMetazoa" id="CapteP78774"/>
    </source>
</evidence>
<evidence type="ECO:0000256" key="5">
    <source>
        <dbReference type="ARBA" id="ARBA00022889"/>
    </source>
</evidence>
<keyword evidence="3" id="KW-0677">Repeat</keyword>
<dbReference type="PANTHER" id="PTHR24025">
    <property type="entry name" value="DESMOGLEIN FAMILY MEMBER"/>
    <property type="match status" value="1"/>
</dbReference>
<reference evidence="12" key="1">
    <citation type="submission" date="2012-12" db="EMBL/GenBank/DDBJ databases">
        <authorList>
            <person name="Hellsten U."/>
            <person name="Grimwood J."/>
            <person name="Chapman J.A."/>
            <person name="Shapiro H."/>
            <person name="Aerts A."/>
            <person name="Otillar R.P."/>
            <person name="Terry A.Y."/>
            <person name="Boore J.L."/>
            <person name="Simakov O."/>
            <person name="Marletaz F."/>
            <person name="Cho S.-J."/>
            <person name="Edsinger-Gonzales E."/>
            <person name="Havlak P."/>
            <person name="Kuo D.-H."/>
            <person name="Larsson T."/>
            <person name="Lv J."/>
            <person name="Arendt D."/>
            <person name="Savage R."/>
            <person name="Osoegawa K."/>
            <person name="de Jong P."/>
            <person name="Lindberg D.R."/>
            <person name="Seaver E.C."/>
            <person name="Weisblat D.A."/>
            <person name="Putnam N.H."/>
            <person name="Grigoriev I.V."/>
            <person name="Rokhsar D.S."/>
        </authorList>
    </citation>
    <scope>NUCLEOTIDE SEQUENCE</scope>
    <source>
        <strain evidence="12">I ESC-2004</strain>
    </source>
</reference>
<dbReference type="GO" id="GO:0005886">
    <property type="term" value="C:plasma membrane"/>
    <property type="evidence" value="ECO:0007669"/>
    <property type="project" value="InterPro"/>
</dbReference>
<dbReference type="PROSITE" id="PS00232">
    <property type="entry name" value="CADHERIN_1"/>
    <property type="match status" value="2"/>
</dbReference>
<keyword evidence="4 8" id="KW-0106">Calcium</keyword>
<dbReference type="CDD" id="cd11304">
    <property type="entry name" value="Cadherin_repeat"/>
    <property type="match status" value="2"/>
</dbReference>
<evidence type="ECO:0000259" key="9">
    <source>
        <dbReference type="PROSITE" id="PS50268"/>
    </source>
</evidence>
<evidence type="ECO:0000313" key="12">
    <source>
        <dbReference type="Proteomes" id="UP000014760"/>
    </source>
</evidence>
<name>R7TMT0_CAPTE</name>
<dbReference type="SMART" id="SM00112">
    <property type="entry name" value="CA"/>
    <property type="match status" value="1"/>
</dbReference>
<evidence type="ECO:0000256" key="8">
    <source>
        <dbReference type="PROSITE-ProRule" id="PRU00043"/>
    </source>
</evidence>
<evidence type="ECO:0000256" key="7">
    <source>
        <dbReference type="ARBA" id="ARBA00023136"/>
    </source>
</evidence>
<dbReference type="InterPro" id="IPR050971">
    <property type="entry name" value="Cadherin-domain_protein"/>
</dbReference>
<dbReference type="GO" id="GO:0007156">
    <property type="term" value="P:homophilic cell adhesion via plasma membrane adhesion molecules"/>
    <property type="evidence" value="ECO:0007669"/>
    <property type="project" value="InterPro"/>
</dbReference>
<keyword evidence="5" id="KW-0130">Cell adhesion</keyword>
<reference evidence="10 12" key="2">
    <citation type="journal article" date="2013" name="Nature">
        <title>Insights into bilaterian evolution from three spiralian genomes.</title>
        <authorList>
            <person name="Simakov O."/>
            <person name="Marletaz F."/>
            <person name="Cho S.J."/>
            <person name="Edsinger-Gonzales E."/>
            <person name="Havlak P."/>
            <person name="Hellsten U."/>
            <person name="Kuo D.H."/>
            <person name="Larsson T."/>
            <person name="Lv J."/>
            <person name="Arendt D."/>
            <person name="Savage R."/>
            <person name="Osoegawa K."/>
            <person name="de Jong P."/>
            <person name="Grimwood J."/>
            <person name="Chapman J.A."/>
            <person name="Shapiro H."/>
            <person name="Aerts A."/>
            <person name="Otillar R.P."/>
            <person name="Terry A.Y."/>
            <person name="Boore J.L."/>
            <person name="Grigoriev I.V."/>
            <person name="Lindberg D.R."/>
            <person name="Seaver E.C."/>
            <person name="Weisblat D.A."/>
            <person name="Putnam N.H."/>
            <person name="Rokhsar D.S."/>
        </authorList>
    </citation>
    <scope>NUCLEOTIDE SEQUENCE</scope>
    <source>
        <strain evidence="10 12">I ESC-2004</strain>
    </source>
</reference>
<dbReference type="Pfam" id="PF00028">
    <property type="entry name" value="Cadherin"/>
    <property type="match status" value="1"/>
</dbReference>
<dbReference type="SUPFAM" id="SSF49313">
    <property type="entry name" value="Cadherin-like"/>
    <property type="match status" value="2"/>
</dbReference>
<dbReference type="HOGENOM" id="CLU_127435_0_0_1"/>
<dbReference type="STRING" id="283909.R7TMT0"/>
<keyword evidence="2" id="KW-0812">Transmembrane</keyword>
<dbReference type="PANTHER" id="PTHR24025:SF23">
    <property type="entry name" value="NEURAL-CADHERIN"/>
    <property type="match status" value="1"/>
</dbReference>
<dbReference type="InterPro" id="IPR015919">
    <property type="entry name" value="Cadherin-like_sf"/>
</dbReference>
<dbReference type="InterPro" id="IPR002126">
    <property type="entry name" value="Cadherin-like_dom"/>
</dbReference>
<dbReference type="OMA" id="KEVCEYP"/>
<dbReference type="PROSITE" id="PS50268">
    <property type="entry name" value="CADHERIN_2"/>
    <property type="match status" value="2"/>
</dbReference>
<evidence type="ECO:0000256" key="1">
    <source>
        <dbReference type="ARBA" id="ARBA00004370"/>
    </source>
</evidence>
<keyword evidence="7" id="KW-0472">Membrane</keyword>
<feature type="non-terminal residue" evidence="10">
    <location>
        <position position="147"/>
    </location>
</feature>
<accession>R7TMT0</accession>